<keyword evidence="4" id="KW-1185">Reference proteome</keyword>
<dbReference type="AlphaFoldDB" id="A0AAV6PSG3"/>
<protein>
    <submittedName>
        <fullName evidence="3">Uncharacterized protein</fullName>
    </submittedName>
</protein>
<evidence type="ECO:0000256" key="1">
    <source>
        <dbReference type="SAM" id="Coils"/>
    </source>
</evidence>
<gene>
    <name evidence="3" type="ORF">JOB18_030569</name>
</gene>
<feature type="region of interest" description="Disordered" evidence="2">
    <location>
        <begin position="1"/>
        <end position="40"/>
    </location>
</feature>
<evidence type="ECO:0000256" key="2">
    <source>
        <dbReference type="SAM" id="MobiDB-lite"/>
    </source>
</evidence>
<organism evidence="3 4">
    <name type="scientific">Solea senegalensis</name>
    <name type="common">Senegalese sole</name>
    <dbReference type="NCBI Taxonomy" id="28829"/>
    <lineage>
        <taxon>Eukaryota</taxon>
        <taxon>Metazoa</taxon>
        <taxon>Chordata</taxon>
        <taxon>Craniata</taxon>
        <taxon>Vertebrata</taxon>
        <taxon>Euteleostomi</taxon>
        <taxon>Actinopterygii</taxon>
        <taxon>Neopterygii</taxon>
        <taxon>Teleostei</taxon>
        <taxon>Neoteleostei</taxon>
        <taxon>Acanthomorphata</taxon>
        <taxon>Carangaria</taxon>
        <taxon>Pleuronectiformes</taxon>
        <taxon>Pleuronectoidei</taxon>
        <taxon>Soleidae</taxon>
        <taxon>Solea</taxon>
    </lineage>
</organism>
<comment type="caution">
    <text evidence="3">The sequence shown here is derived from an EMBL/GenBank/DDBJ whole genome shotgun (WGS) entry which is preliminary data.</text>
</comment>
<feature type="compositionally biased region" description="Basic and acidic residues" evidence="2">
    <location>
        <begin position="20"/>
        <end position="30"/>
    </location>
</feature>
<name>A0AAV6PSG3_SOLSE</name>
<feature type="coiled-coil region" evidence="1">
    <location>
        <begin position="79"/>
        <end position="106"/>
    </location>
</feature>
<dbReference type="Proteomes" id="UP000693946">
    <property type="component" value="Linkage Group LG9"/>
</dbReference>
<accession>A0AAV6PSG3</accession>
<evidence type="ECO:0000313" key="3">
    <source>
        <dbReference type="EMBL" id="KAG7475391.1"/>
    </source>
</evidence>
<reference evidence="3 4" key="1">
    <citation type="journal article" date="2021" name="Sci. Rep.">
        <title>Chromosome anchoring in Senegalese sole (Solea senegalensis) reveals sex-associated markers and genome rearrangements in flatfish.</title>
        <authorList>
            <person name="Guerrero-Cozar I."/>
            <person name="Gomez-Garrido J."/>
            <person name="Berbel C."/>
            <person name="Martinez-Blanch J.F."/>
            <person name="Alioto T."/>
            <person name="Claros M.G."/>
            <person name="Gagnaire P.A."/>
            <person name="Manchado M."/>
        </authorList>
    </citation>
    <scope>NUCLEOTIDE SEQUENCE [LARGE SCALE GENOMIC DNA]</scope>
    <source>
        <strain evidence="3">Sse05_10M</strain>
    </source>
</reference>
<evidence type="ECO:0000313" key="4">
    <source>
        <dbReference type="Proteomes" id="UP000693946"/>
    </source>
</evidence>
<dbReference type="InterPro" id="IPR004244">
    <property type="entry name" value="Transposase_22"/>
</dbReference>
<dbReference type="PANTHER" id="PTHR11505">
    <property type="entry name" value="L1 TRANSPOSABLE ELEMENT-RELATED"/>
    <property type="match status" value="1"/>
</dbReference>
<proteinExistence type="predicted"/>
<dbReference type="EMBL" id="JAGKHQ010000021">
    <property type="protein sequence ID" value="KAG7475391.1"/>
    <property type="molecule type" value="Genomic_DNA"/>
</dbReference>
<sequence length="228" mass="25946">MNIDSYFLRQSDSMPRKKNQAPDDVEHNQRASEAQAGASIIADTTAETSLRALREAVGEITANISKVIDNKLGPLSELLKIHREELDSHGKRITEAEQRISALEDAADPVDRKLEALEKMRPRSVLVRFHNYQDKQRVMNVAWEMGRKNEALKYVDATVMIFQDFSASVLRRRRGYDGVKKQLRALGADYRQVYPASLRVTCRGSTKMFHDPATVEKYVQSLKDAPRD</sequence>
<keyword evidence="1" id="KW-0175">Coiled coil</keyword>